<protein>
    <submittedName>
        <fullName evidence="2">Putative membrane protein</fullName>
    </submittedName>
</protein>
<accession>U7QHC0</accession>
<reference evidence="2 3" key="1">
    <citation type="journal article" date="2013" name="Front. Microbiol.">
        <title>Comparative genomic analyses of the cyanobacterium, Lyngbya aestuarii BL J, a powerful hydrogen producer.</title>
        <authorList>
            <person name="Kothari A."/>
            <person name="Vaughn M."/>
            <person name="Garcia-Pichel F."/>
        </authorList>
    </citation>
    <scope>NUCLEOTIDE SEQUENCE [LARGE SCALE GENOMIC DNA]</scope>
    <source>
        <strain evidence="2 3">BL J</strain>
    </source>
</reference>
<keyword evidence="3" id="KW-1185">Reference proteome</keyword>
<keyword evidence="1" id="KW-0812">Transmembrane</keyword>
<keyword evidence="1" id="KW-1133">Transmembrane helix</keyword>
<evidence type="ECO:0000313" key="2">
    <source>
        <dbReference type="EMBL" id="ERT07369.1"/>
    </source>
</evidence>
<evidence type="ECO:0000313" key="3">
    <source>
        <dbReference type="Proteomes" id="UP000017127"/>
    </source>
</evidence>
<dbReference type="EMBL" id="AUZM01000022">
    <property type="protein sequence ID" value="ERT07369.1"/>
    <property type="molecule type" value="Genomic_DNA"/>
</dbReference>
<organism evidence="2 3">
    <name type="scientific">Lyngbya aestuarii BL J</name>
    <dbReference type="NCBI Taxonomy" id="1348334"/>
    <lineage>
        <taxon>Bacteria</taxon>
        <taxon>Bacillati</taxon>
        <taxon>Cyanobacteriota</taxon>
        <taxon>Cyanophyceae</taxon>
        <taxon>Oscillatoriophycideae</taxon>
        <taxon>Oscillatoriales</taxon>
        <taxon>Microcoleaceae</taxon>
        <taxon>Lyngbya</taxon>
    </lineage>
</organism>
<dbReference type="AlphaFoldDB" id="U7QHC0"/>
<gene>
    <name evidence="2" type="ORF">M595_2618</name>
</gene>
<comment type="caution">
    <text evidence="2">The sequence shown here is derived from an EMBL/GenBank/DDBJ whole genome shotgun (WGS) entry which is preliminary data.</text>
</comment>
<keyword evidence="1" id="KW-0472">Membrane</keyword>
<sequence length="38" mass="4508">MQNLQYLSESGILDWLVVFGYLGITVFIMWQVFNTKPR</sequence>
<dbReference type="Proteomes" id="UP000017127">
    <property type="component" value="Unassembled WGS sequence"/>
</dbReference>
<name>U7QHC0_9CYAN</name>
<feature type="transmembrane region" description="Helical" evidence="1">
    <location>
        <begin position="12"/>
        <end position="33"/>
    </location>
</feature>
<evidence type="ECO:0000256" key="1">
    <source>
        <dbReference type="SAM" id="Phobius"/>
    </source>
</evidence>
<proteinExistence type="predicted"/>